<organism evidence="1 2">
    <name type="scientific">Acetobacterium wieringae</name>
    <dbReference type="NCBI Taxonomy" id="52694"/>
    <lineage>
        <taxon>Bacteria</taxon>
        <taxon>Bacillati</taxon>
        <taxon>Bacillota</taxon>
        <taxon>Clostridia</taxon>
        <taxon>Eubacteriales</taxon>
        <taxon>Eubacteriaceae</taxon>
        <taxon>Acetobacterium</taxon>
    </lineage>
</organism>
<name>A0ABY6H9T5_9FIRM</name>
<dbReference type="RefSeq" id="WP_228883604.1">
    <property type="nucleotide sequence ID" value="NZ_CABIIK010000057.1"/>
</dbReference>
<dbReference type="Gene3D" id="3.10.20.30">
    <property type="match status" value="1"/>
</dbReference>
<evidence type="ECO:0000313" key="2">
    <source>
        <dbReference type="Proteomes" id="UP001163550"/>
    </source>
</evidence>
<proteinExistence type="predicted"/>
<keyword evidence="2" id="KW-1185">Reference proteome</keyword>
<reference evidence="1" key="1">
    <citation type="submission" date="2021-11" db="EMBL/GenBank/DDBJ databases">
        <title>Isoprene-degrading acetogen.</title>
        <authorList>
            <person name="Yang Y."/>
            <person name="Jin H."/>
            <person name="Yan J."/>
        </authorList>
    </citation>
    <scope>NUCLEOTIDE SEQUENCE</scope>
    <source>
        <strain evidence="1">Berkeley</strain>
    </source>
</reference>
<protein>
    <submittedName>
        <fullName evidence="1">MoaD/ThiS family protein</fullName>
    </submittedName>
</protein>
<dbReference type="InterPro" id="IPR052045">
    <property type="entry name" value="Sulfur_Carrier/Prot_Modifier"/>
</dbReference>
<dbReference type="PANTHER" id="PTHR38031">
    <property type="entry name" value="SULFUR CARRIER PROTEIN SLR0821-RELATED"/>
    <property type="match status" value="1"/>
</dbReference>
<dbReference type="EMBL" id="CP087994">
    <property type="protein sequence ID" value="UYO61242.1"/>
    <property type="molecule type" value="Genomic_DNA"/>
</dbReference>
<dbReference type="PANTHER" id="PTHR38031:SF1">
    <property type="entry name" value="SULFUR CARRIER PROTEIN CYSO"/>
    <property type="match status" value="1"/>
</dbReference>
<dbReference type="InterPro" id="IPR003749">
    <property type="entry name" value="ThiS/MoaD-like"/>
</dbReference>
<dbReference type="InterPro" id="IPR012675">
    <property type="entry name" value="Beta-grasp_dom_sf"/>
</dbReference>
<gene>
    <name evidence="1" type="ORF">LNN31_10630</name>
</gene>
<dbReference type="Pfam" id="PF02597">
    <property type="entry name" value="ThiS"/>
    <property type="match status" value="1"/>
</dbReference>
<dbReference type="SUPFAM" id="SSF54285">
    <property type="entry name" value="MoaD/ThiS"/>
    <property type="match status" value="1"/>
</dbReference>
<sequence length="96" mass="10204">MITIEVTAIMGLKALMGGKKKQILTLPEGARVMEALEQLCQTYGSALEARIFNGDRQLDRGIVVFVNGCVIFALAGLETPLQNGDTLLIFPPVGGG</sequence>
<dbReference type="InterPro" id="IPR016155">
    <property type="entry name" value="Mopterin_synth/thiamin_S_b"/>
</dbReference>
<evidence type="ECO:0000313" key="1">
    <source>
        <dbReference type="EMBL" id="UYO61242.1"/>
    </source>
</evidence>
<dbReference type="Proteomes" id="UP001163550">
    <property type="component" value="Chromosome"/>
</dbReference>
<accession>A0ABY6H9T5</accession>